<protein>
    <submittedName>
        <fullName evidence="2">Helix-turn-helix domain-containing protein</fullName>
    </submittedName>
</protein>
<keyword evidence="3" id="KW-1185">Reference proteome</keyword>
<evidence type="ECO:0000259" key="1">
    <source>
        <dbReference type="SMART" id="SM00418"/>
    </source>
</evidence>
<dbReference type="SUPFAM" id="SSF46785">
    <property type="entry name" value="Winged helix' DNA-binding domain"/>
    <property type="match status" value="1"/>
</dbReference>
<dbReference type="InterPro" id="IPR036390">
    <property type="entry name" value="WH_DNA-bd_sf"/>
</dbReference>
<dbReference type="GO" id="GO:0003700">
    <property type="term" value="F:DNA-binding transcription factor activity"/>
    <property type="evidence" value="ECO:0007669"/>
    <property type="project" value="InterPro"/>
</dbReference>
<gene>
    <name evidence="2" type="ORF">SAMN05421504_101853</name>
</gene>
<dbReference type="Gene3D" id="1.10.10.10">
    <property type="entry name" value="Winged helix-like DNA-binding domain superfamily/Winged helix DNA-binding domain"/>
    <property type="match status" value="1"/>
</dbReference>
<reference evidence="2 3" key="1">
    <citation type="submission" date="2016-10" db="EMBL/GenBank/DDBJ databases">
        <authorList>
            <person name="de Groot N.N."/>
        </authorList>
    </citation>
    <scope>NUCLEOTIDE SEQUENCE [LARGE SCALE GENOMIC DNA]</scope>
    <source>
        <strain evidence="2 3">CPCC 202699</strain>
    </source>
</reference>
<dbReference type="CDD" id="cd00090">
    <property type="entry name" value="HTH_ARSR"/>
    <property type="match status" value="1"/>
</dbReference>
<feature type="domain" description="HTH arsR-type" evidence="1">
    <location>
        <begin position="14"/>
        <end position="93"/>
    </location>
</feature>
<evidence type="ECO:0000313" key="3">
    <source>
        <dbReference type="Proteomes" id="UP000199515"/>
    </source>
</evidence>
<dbReference type="AlphaFoldDB" id="A0A1H2UCX7"/>
<name>A0A1H2UCX7_9PSEU</name>
<dbReference type="InterPro" id="IPR036388">
    <property type="entry name" value="WH-like_DNA-bd_sf"/>
</dbReference>
<dbReference type="Pfam" id="PF12840">
    <property type="entry name" value="HTH_20"/>
    <property type="match status" value="1"/>
</dbReference>
<sequence>MTGLPPRERVRDAALMRALAHPLRAALLDYLGAVGPRTASECGEAVVSSASNCSWHLRQLASFGLVERVDAEDGRERPWRAKHVGLELEDKLDPAALGMAAAMLGQDQELTQRFLDTREQLEPAWQAAAGFNFYALRVTPSELTELVEQIDKLLRPFVAPIRQNAPEDARPVHVGLRAVPRVEADGKPSR</sequence>
<dbReference type="EMBL" id="FNON01000001">
    <property type="protein sequence ID" value="SDW54051.1"/>
    <property type="molecule type" value="Genomic_DNA"/>
</dbReference>
<dbReference type="OrthoDB" id="7945987at2"/>
<dbReference type="SMART" id="SM00418">
    <property type="entry name" value="HTH_ARSR"/>
    <property type="match status" value="1"/>
</dbReference>
<dbReference type="RefSeq" id="WP_091286761.1">
    <property type="nucleotide sequence ID" value="NZ_FNON01000001.1"/>
</dbReference>
<evidence type="ECO:0000313" key="2">
    <source>
        <dbReference type="EMBL" id="SDW54051.1"/>
    </source>
</evidence>
<dbReference type="Proteomes" id="UP000199515">
    <property type="component" value="Unassembled WGS sequence"/>
</dbReference>
<dbReference type="STRING" id="589385.SAMN05421504_101853"/>
<proteinExistence type="predicted"/>
<dbReference type="InterPro" id="IPR011991">
    <property type="entry name" value="ArsR-like_HTH"/>
</dbReference>
<organism evidence="2 3">
    <name type="scientific">Amycolatopsis xylanica</name>
    <dbReference type="NCBI Taxonomy" id="589385"/>
    <lineage>
        <taxon>Bacteria</taxon>
        <taxon>Bacillati</taxon>
        <taxon>Actinomycetota</taxon>
        <taxon>Actinomycetes</taxon>
        <taxon>Pseudonocardiales</taxon>
        <taxon>Pseudonocardiaceae</taxon>
        <taxon>Amycolatopsis</taxon>
    </lineage>
</organism>
<accession>A0A1H2UCX7</accession>
<dbReference type="InterPro" id="IPR001845">
    <property type="entry name" value="HTH_ArsR_DNA-bd_dom"/>
</dbReference>